<dbReference type="EMBL" id="BGPR01088054">
    <property type="protein sequence ID" value="GBM09696.1"/>
    <property type="molecule type" value="Genomic_DNA"/>
</dbReference>
<accession>A0A4Y2D0R5</accession>
<name>A0A4Y2D0R5_ARAVE</name>
<dbReference type="InterPro" id="IPR001584">
    <property type="entry name" value="Integrase_cat-core"/>
</dbReference>
<proteinExistence type="predicted"/>
<dbReference type="PROSITE" id="PS50994">
    <property type="entry name" value="INTEGRASE"/>
    <property type="match status" value="1"/>
</dbReference>
<dbReference type="Proteomes" id="UP000499080">
    <property type="component" value="Unassembled WGS sequence"/>
</dbReference>
<dbReference type="AlphaFoldDB" id="A0A4Y2D0R5"/>
<reference evidence="2 3" key="1">
    <citation type="journal article" date="2019" name="Sci. Rep.">
        <title>Orb-weaving spider Araneus ventricosus genome elucidates the spidroin gene catalogue.</title>
        <authorList>
            <person name="Kono N."/>
            <person name="Nakamura H."/>
            <person name="Ohtoshi R."/>
            <person name="Moran D.A.P."/>
            <person name="Shinohara A."/>
            <person name="Yoshida Y."/>
            <person name="Fujiwara M."/>
            <person name="Mori M."/>
            <person name="Tomita M."/>
            <person name="Arakawa K."/>
        </authorList>
    </citation>
    <scope>NUCLEOTIDE SEQUENCE [LARGE SCALE GENOMIC DNA]</scope>
</reference>
<evidence type="ECO:0000259" key="1">
    <source>
        <dbReference type="PROSITE" id="PS50994"/>
    </source>
</evidence>
<evidence type="ECO:0000313" key="2">
    <source>
        <dbReference type="EMBL" id="GBM09696.1"/>
    </source>
</evidence>
<dbReference type="PANTHER" id="PTHR37984:SF5">
    <property type="entry name" value="PROTEIN NYNRIN-LIKE"/>
    <property type="match status" value="1"/>
</dbReference>
<dbReference type="Gene3D" id="3.30.420.10">
    <property type="entry name" value="Ribonuclease H-like superfamily/Ribonuclease H"/>
    <property type="match status" value="1"/>
</dbReference>
<dbReference type="OrthoDB" id="3863715at2759"/>
<feature type="domain" description="Integrase catalytic" evidence="1">
    <location>
        <begin position="2"/>
        <end position="192"/>
    </location>
</feature>
<dbReference type="SUPFAM" id="SSF53098">
    <property type="entry name" value="Ribonuclease H-like"/>
    <property type="match status" value="1"/>
</dbReference>
<dbReference type="InterPro" id="IPR036397">
    <property type="entry name" value="RNaseH_sf"/>
</dbReference>
<organism evidence="2 3">
    <name type="scientific">Araneus ventricosus</name>
    <name type="common">Orbweaver spider</name>
    <name type="synonym">Epeira ventricosa</name>
    <dbReference type="NCBI Taxonomy" id="182803"/>
    <lineage>
        <taxon>Eukaryota</taxon>
        <taxon>Metazoa</taxon>
        <taxon>Ecdysozoa</taxon>
        <taxon>Arthropoda</taxon>
        <taxon>Chelicerata</taxon>
        <taxon>Arachnida</taxon>
        <taxon>Araneae</taxon>
        <taxon>Araneomorphae</taxon>
        <taxon>Entelegynae</taxon>
        <taxon>Araneoidea</taxon>
        <taxon>Araneidae</taxon>
        <taxon>Araneus</taxon>
    </lineage>
</organism>
<dbReference type="InterPro" id="IPR050951">
    <property type="entry name" value="Retrovirus_Pol_polyprotein"/>
</dbReference>
<keyword evidence="3" id="KW-1185">Reference proteome</keyword>
<protein>
    <recommendedName>
        <fullName evidence="1">Integrase catalytic domain-containing protein</fullName>
    </recommendedName>
</protein>
<dbReference type="GO" id="GO:0003676">
    <property type="term" value="F:nucleic acid binding"/>
    <property type="evidence" value="ECO:0007669"/>
    <property type="project" value="InterPro"/>
</dbReference>
<dbReference type="InterPro" id="IPR012337">
    <property type="entry name" value="RNaseH-like_sf"/>
</dbReference>
<sequence length="204" mass="23980">MQISAENLEEEVDLKHVRNLQIKKELKKIIENYKPEKTASKDVRMIIILKDDLSVCQFPPRLAFPERQEVNKQIDEWLREAESGLEKLKLQQKSFGNPVRAITDRGSAFTLKVFSKYCTEEGIQHFQIAMGGPQVKGQLERIHRTLIPVSTKLSLDDSTNWYKYVDRLQRIFNSTVCRSTKWSPFELLIVIKRRNKEDIRIKDY</sequence>
<evidence type="ECO:0000313" key="3">
    <source>
        <dbReference type="Proteomes" id="UP000499080"/>
    </source>
</evidence>
<dbReference type="GO" id="GO:0015074">
    <property type="term" value="P:DNA integration"/>
    <property type="evidence" value="ECO:0007669"/>
    <property type="project" value="InterPro"/>
</dbReference>
<gene>
    <name evidence="2" type="ORF">AVEN_81728_1</name>
</gene>
<comment type="caution">
    <text evidence="2">The sequence shown here is derived from an EMBL/GenBank/DDBJ whole genome shotgun (WGS) entry which is preliminary data.</text>
</comment>
<dbReference type="PANTHER" id="PTHR37984">
    <property type="entry name" value="PROTEIN CBG26694"/>
    <property type="match status" value="1"/>
</dbReference>